<dbReference type="Proteomes" id="UP000276133">
    <property type="component" value="Unassembled WGS sequence"/>
</dbReference>
<comment type="caution">
    <text evidence="1">The sequence shown here is derived from an EMBL/GenBank/DDBJ whole genome shotgun (WGS) entry which is preliminary data.</text>
</comment>
<sequence length="67" mass="7696">MLKFVDKKIKSIICIKFSQKNYIKILNSDASAALVKAMRKLMSSCYDKCILQPKSPMQSAICLIYYK</sequence>
<gene>
    <name evidence="1" type="ORF">BpHYR1_018891</name>
</gene>
<organism evidence="1 2">
    <name type="scientific">Brachionus plicatilis</name>
    <name type="common">Marine rotifer</name>
    <name type="synonym">Brachionus muelleri</name>
    <dbReference type="NCBI Taxonomy" id="10195"/>
    <lineage>
        <taxon>Eukaryota</taxon>
        <taxon>Metazoa</taxon>
        <taxon>Spiralia</taxon>
        <taxon>Gnathifera</taxon>
        <taxon>Rotifera</taxon>
        <taxon>Eurotatoria</taxon>
        <taxon>Monogononta</taxon>
        <taxon>Pseudotrocha</taxon>
        <taxon>Ploima</taxon>
        <taxon>Brachionidae</taxon>
        <taxon>Brachionus</taxon>
    </lineage>
</organism>
<evidence type="ECO:0000313" key="2">
    <source>
        <dbReference type="Proteomes" id="UP000276133"/>
    </source>
</evidence>
<proteinExistence type="predicted"/>
<reference evidence="1 2" key="1">
    <citation type="journal article" date="2018" name="Sci. Rep.">
        <title>Genomic signatures of local adaptation to the degree of environmental predictability in rotifers.</title>
        <authorList>
            <person name="Franch-Gras L."/>
            <person name="Hahn C."/>
            <person name="Garcia-Roger E.M."/>
            <person name="Carmona M.J."/>
            <person name="Serra M."/>
            <person name="Gomez A."/>
        </authorList>
    </citation>
    <scope>NUCLEOTIDE SEQUENCE [LARGE SCALE GENOMIC DNA]</scope>
    <source>
        <strain evidence="1">HYR1</strain>
    </source>
</reference>
<accession>A0A3M7R5U0</accession>
<evidence type="ECO:0000313" key="1">
    <source>
        <dbReference type="EMBL" id="RNA18916.1"/>
    </source>
</evidence>
<protein>
    <submittedName>
        <fullName evidence="1">Uncharacterized protein</fullName>
    </submittedName>
</protein>
<dbReference type="EMBL" id="REGN01004149">
    <property type="protein sequence ID" value="RNA18916.1"/>
    <property type="molecule type" value="Genomic_DNA"/>
</dbReference>
<name>A0A3M7R5U0_BRAPC</name>
<keyword evidence="2" id="KW-1185">Reference proteome</keyword>
<dbReference type="AlphaFoldDB" id="A0A3M7R5U0"/>